<protein>
    <submittedName>
        <fullName evidence="2">Uncharacterized protein</fullName>
    </submittedName>
</protein>
<feature type="transmembrane region" description="Helical" evidence="1">
    <location>
        <begin position="55"/>
        <end position="73"/>
    </location>
</feature>
<evidence type="ECO:0000256" key="1">
    <source>
        <dbReference type="SAM" id="Phobius"/>
    </source>
</evidence>
<keyword evidence="3" id="KW-1185">Reference proteome</keyword>
<dbReference type="STRING" id="698758.AXY_16640"/>
<dbReference type="OrthoDB" id="9978552at2"/>
<proteinExistence type="predicted"/>
<feature type="transmembrane region" description="Helical" evidence="1">
    <location>
        <begin position="21"/>
        <end position="43"/>
    </location>
</feature>
<keyword evidence="1" id="KW-0472">Membrane</keyword>
<accession>K0J4T1</accession>
<dbReference type="Proteomes" id="UP000006294">
    <property type="component" value="Chromosome"/>
</dbReference>
<evidence type="ECO:0000313" key="3">
    <source>
        <dbReference type="Proteomes" id="UP000006294"/>
    </source>
</evidence>
<gene>
    <name evidence="2" type="ordered locus">AXY_16640</name>
</gene>
<dbReference type="RefSeq" id="WP_015010389.1">
    <property type="nucleotide sequence ID" value="NC_018704.1"/>
</dbReference>
<evidence type="ECO:0000313" key="2">
    <source>
        <dbReference type="EMBL" id="BAM47796.1"/>
    </source>
</evidence>
<reference evidence="2 3" key="1">
    <citation type="submission" date="2011-01" db="EMBL/GenBank/DDBJ databases">
        <title>Whole genome sequence of Amphibacillus xylinus NBRC 15112.</title>
        <authorList>
            <person name="Nakazawa H."/>
            <person name="Katano Y."/>
            <person name="Nakamura S."/>
            <person name="Sasagawa M."/>
            <person name="Fukada J."/>
            <person name="Arai T."/>
            <person name="Sasakura N."/>
            <person name="Mochizuki D."/>
            <person name="Hosoyama A."/>
            <person name="Harada K."/>
            <person name="Horikawa H."/>
            <person name="Kato Y."/>
            <person name="Harada T."/>
            <person name="Sasaki K."/>
            <person name="Sekiguchi M."/>
            <person name="Hodoyama M."/>
            <person name="Nishiko R."/>
            <person name="Narita H."/>
            <person name="Hanamaki A."/>
            <person name="Hata C."/>
            <person name="Konno Y."/>
            <person name="Niimura Y."/>
            <person name="Yamazaki S."/>
            <person name="Fujita N."/>
        </authorList>
    </citation>
    <scope>NUCLEOTIDE SEQUENCE [LARGE SCALE GENOMIC DNA]</scope>
    <source>
        <strain evidence="3">ATCC 51415 / DSM 6626 / JCM 7361 / LMG 17667 / NBRC 15112 / Ep01</strain>
    </source>
</reference>
<dbReference type="EMBL" id="AP012050">
    <property type="protein sequence ID" value="BAM47796.1"/>
    <property type="molecule type" value="Genomic_DNA"/>
</dbReference>
<name>K0J4T1_AMPXN</name>
<dbReference type="HOGENOM" id="CLU_2630318_0_0_9"/>
<keyword evidence="1" id="KW-0812">Transmembrane</keyword>
<keyword evidence="1" id="KW-1133">Transmembrane helix</keyword>
<dbReference type="AlphaFoldDB" id="K0J4T1"/>
<sequence>MEINELIKTAIQSPESNLLGIFIYLTLLLLFTIVFLTLVLYLIPNPLSRRWKNAIIGTISFSVLIIWLYHFVIKQFI</sequence>
<dbReference type="KEGG" id="axl:AXY_16640"/>
<organism evidence="2 3">
    <name type="scientific">Amphibacillus xylanus (strain ATCC 51415 / DSM 6626 / JCM 7361 / LMG 17667 / NBRC 15112 / Ep01)</name>
    <dbReference type="NCBI Taxonomy" id="698758"/>
    <lineage>
        <taxon>Bacteria</taxon>
        <taxon>Bacillati</taxon>
        <taxon>Bacillota</taxon>
        <taxon>Bacilli</taxon>
        <taxon>Bacillales</taxon>
        <taxon>Bacillaceae</taxon>
        <taxon>Amphibacillus</taxon>
    </lineage>
</organism>